<evidence type="ECO:0000313" key="11">
    <source>
        <dbReference type="EMBL" id="KAL3665601.1"/>
    </source>
</evidence>
<dbReference type="SMART" id="SM00064">
    <property type="entry name" value="FYVE"/>
    <property type="match status" value="1"/>
</dbReference>
<dbReference type="GO" id="GO:0005524">
    <property type="term" value="F:ATP binding"/>
    <property type="evidence" value="ECO:0007669"/>
    <property type="project" value="UniProtKB-KW"/>
</dbReference>
<dbReference type="InterPro" id="IPR001054">
    <property type="entry name" value="A/G_cyclase"/>
</dbReference>
<dbReference type="PANTHER" id="PTHR16305:SF28">
    <property type="entry name" value="GUANYLATE CYCLASE DOMAIN-CONTAINING PROTEIN"/>
    <property type="match status" value="1"/>
</dbReference>
<dbReference type="PANTHER" id="PTHR16305">
    <property type="entry name" value="TESTICULAR SOLUBLE ADENYLYL CYCLASE"/>
    <property type="match status" value="1"/>
</dbReference>
<accession>A0ABD3FGQ6</accession>
<feature type="region of interest" description="Disordered" evidence="7">
    <location>
        <begin position="1331"/>
        <end position="1397"/>
    </location>
</feature>
<name>A0ABD3FGQ6_9STRA</name>
<evidence type="ECO:0000259" key="9">
    <source>
        <dbReference type="PROSITE" id="PS50125"/>
    </source>
</evidence>
<dbReference type="SUPFAM" id="SSF52540">
    <property type="entry name" value="P-loop containing nucleoside triphosphate hydrolases"/>
    <property type="match status" value="1"/>
</dbReference>
<dbReference type="Pfam" id="PF00169">
    <property type="entry name" value="PH"/>
    <property type="match status" value="1"/>
</dbReference>
<evidence type="ECO:0000313" key="12">
    <source>
        <dbReference type="Proteomes" id="UP001632037"/>
    </source>
</evidence>
<dbReference type="EMBL" id="JBIMZQ010000020">
    <property type="protein sequence ID" value="KAL3665601.1"/>
    <property type="molecule type" value="Genomic_DNA"/>
</dbReference>
<gene>
    <name evidence="11" type="ORF">V7S43_009635</name>
</gene>
<dbReference type="Pfam" id="PF01363">
    <property type="entry name" value="FYVE"/>
    <property type="match status" value="1"/>
</dbReference>
<dbReference type="InterPro" id="IPR027417">
    <property type="entry name" value="P-loop_NTPase"/>
</dbReference>
<dbReference type="CDD" id="cd07302">
    <property type="entry name" value="CHD"/>
    <property type="match status" value="2"/>
</dbReference>
<dbReference type="InterPro" id="IPR011011">
    <property type="entry name" value="Znf_FYVE_PHD"/>
</dbReference>
<dbReference type="SMART" id="SM00044">
    <property type="entry name" value="CYCc"/>
    <property type="match status" value="1"/>
</dbReference>
<evidence type="ECO:0000256" key="1">
    <source>
        <dbReference type="ARBA" id="ARBA00022723"/>
    </source>
</evidence>
<dbReference type="GO" id="GO:0008270">
    <property type="term" value="F:zinc ion binding"/>
    <property type="evidence" value="ECO:0007669"/>
    <property type="project" value="UniProtKB-KW"/>
</dbReference>
<sequence length="1571" mass="173518">MQEKEMQETRKPSRDRASSGMLRKELDMRLTAYLPAVVRRHLERQDMHKPLSMPTTHRTTVVSMFADVSGFTAMTESLAARGPVGAEDLAKHLNSYFEQLLRLVSSAGGDVFKFAGDAMLIFWPESKEDTMDSLLRRALQCALRIQSHLHEAELAQGVVLSVKVGVGIGDATIAHLGGESDGATARIEYVAVGPALDQAFNAEHQAEAGDVICSSECWQRVSEFFDGAPAQSHDSEHGSNGFHKVTGVNKPVKICSRRPSFTRHDALLHARMKQYVSRAVWPYLDAHDEFWGSELRDVTVLFINLGFSEQDLAQMLGAKELQRLQDAFANVQKCVYAYEGTINKFLVDDKGSTVIAAFGLPPVTHENDPIRGILASLAICAALGSTGLKASVGITTGTALCGVVGHQGNRREYTVLGDIVNLSARLMQRAKSEGGGVITDAPTKIYTQDVLHFEKRPEIMVKGKNESIKIHRPYPRMSILLDYHLSSAIQQSSRRTKFNSGRPTEGLIGRAGRANALSVVSRAAPMQNLMENMHRVQVRDAQRRMSLRADRQRLPAEELVESENFVEGRTALLDKCSHLNPFAPGGAFVLEGDIGVGKTVLLRSALAGPEAGDYQVLVGTASPFATKRPYAIWSELITRGAREMSISSGGNITEPAPPLSPDVGTTANSTPGVQAPSRVAETERRKCVAQFVRQKIREGAAPNTTLVRYVHLLNPILDTDFDAYPEITDSDEDDQECGQTATNQTDDETTEENQRQNEEEMRACGYAFAESPDRTLNVKEEEIASWFLGLLEMDLAQKEDARASMGDLSDVDARSGVSDEEDCLEDEQESEWKPVDLDLSGILLLCALYAMSRDRATVFCLDSAMHMDEKSWTLVAIVAKYFTNCLIVVGTRPPSLALGENTESSSFRKRLCLLKRMKSSTCISLDTFSSDEIEILSRQILKVPAIPENLLAILVSRSQGNPLFLHEIIAEMVEQQVIQVEEKKGTRKCELHVQESWGDKYKAQFCFACHSSFSKKDKDKLKEDEMDMNQITEEAARKTKHRCKCCGYIFCAECTPKACEANLPGKTNEPVRHCRTCYNLASSRRSSGSSHGIGAAVGSINDKRVRPKGRLRAMFHSGTSGDQSVSTSILSKALPVPAAQTLTNRIALRPPRTVKSVLTTMLDRLTMSQRMLMKTASAIGPTFDKETLRGTCPIEAHLNRFSQDLEDLEQLAMIRRIDTFVGGVPTASKMSSMATGAILTTIQTAPPSSHLKVKFEFNHGFMRGVIREQMLRGQQDKLNARIADFREQQQKELRHKFFSKANESLSRPVQLDIQASPAGGGELMQHLRRALTPTGGGMGNSRSSPVSSDSRHRRLLARRNSHSGVHEGAVGSSDSSSESSTTQALNESEYEDGLSPIVSPGDSSTVSLFATSSTLQMGSQGAARQPTFLRLKSGRVLVKKHSSMFSHLKLKGLKNARQWKSRYAVLENDRLILRKEEDDPKRAAPQHQGTRPGTLLFLKGAKVHGCDPEVATKVNCFQVEVFKWTKKGKVMKNQRRSFIVDVDSEEEVENWVYMIRYAIESLESQPVSPQE</sequence>
<evidence type="ECO:0000256" key="7">
    <source>
        <dbReference type="SAM" id="MobiDB-lite"/>
    </source>
</evidence>
<evidence type="ECO:0000256" key="6">
    <source>
        <dbReference type="PROSITE-ProRule" id="PRU00091"/>
    </source>
</evidence>
<dbReference type="InterPro" id="IPR013083">
    <property type="entry name" value="Znf_RING/FYVE/PHD"/>
</dbReference>
<keyword evidence="4" id="KW-0862">Zinc</keyword>
<protein>
    <recommendedName>
        <fullName evidence="13">Adenylate cyclase</fullName>
    </recommendedName>
</protein>
<organism evidence="11 12">
    <name type="scientific">Phytophthora oleae</name>
    <dbReference type="NCBI Taxonomy" id="2107226"/>
    <lineage>
        <taxon>Eukaryota</taxon>
        <taxon>Sar</taxon>
        <taxon>Stramenopiles</taxon>
        <taxon>Oomycota</taxon>
        <taxon>Peronosporomycetes</taxon>
        <taxon>Peronosporales</taxon>
        <taxon>Peronosporaceae</taxon>
        <taxon>Phytophthora</taxon>
    </lineage>
</organism>
<keyword evidence="1" id="KW-0479">Metal-binding</keyword>
<feature type="region of interest" description="Disordered" evidence="7">
    <location>
        <begin position="723"/>
        <end position="759"/>
    </location>
</feature>
<feature type="domain" description="FYVE-type" evidence="10">
    <location>
        <begin position="1000"/>
        <end position="1082"/>
    </location>
</feature>
<dbReference type="SUPFAM" id="SSF55073">
    <property type="entry name" value="Nucleotide cyclase"/>
    <property type="match status" value="2"/>
</dbReference>
<proteinExistence type="predicted"/>
<dbReference type="InterPro" id="IPR000306">
    <property type="entry name" value="Znf_FYVE"/>
</dbReference>
<feature type="domain" description="Guanylate cyclase" evidence="9">
    <location>
        <begin position="62"/>
        <end position="203"/>
    </location>
</feature>
<keyword evidence="2" id="KW-0547">Nucleotide-binding</keyword>
<feature type="region of interest" description="Disordered" evidence="7">
    <location>
        <begin position="1"/>
        <end position="21"/>
    </location>
</feature>
<dbReference type="InterPro" id="IPR017455">
    <property type="entry name" value="Znf_FYVE-rel"/>
</dbReference>
<dbReference type="SMART" id="SM00233">
    <property type="entry name" value="PH"/>
    <property type="match status" value="1"/>
</dbReference>
<keyword evidence="3 6" id="KW-0863">Zinc-finger</keyword>
<evidence type="ECO:0008006" key="13">
    <source>
        <dbReference type="Google" id="ProtNLM"/>
    </source>
</evidence>
<evidence type="ECO:0000259" key="10">
    <source>
        <dbReference type="PROSITE" id="PS50178"/>
    </source>
</evidence>
<feature type="domain" description="PH" evidence="8">
    <location>
        <begin position="1441"/>
        <end position="1560"/>
    </location>
</feature>
<keyword evidence="12" id="KW-1185">Reference proteome</keyword>
<dbReference type="Gene3D" id="3.30.40.10">
    <property type="entry name" value="Zinc/RING finger domain, C3HC4 (zinc finger)"/>
    <property type="match status" value="1"/>
</dbReference>
<dbReference type="InterPro" id="IPR001849">
    <property type="entry name" value="PH_domain"/>
</dbReference>
<evidence type="ECO:0000256" key="3">
    <source>
        <dbReference type="ARBA" id="ARBA00022771"/>
    </source>
</evidence>
<dbReference type="Pfam" id="PF00211">
    <property type="entry name" value="Guanylate_cyc"/>
    <property type="match status" value="2"/>
</dbReference>
<comment type="caution">
    <text evidence="11">The sequence shown here is derived from an EMBL/GenBank/DDBJ whole genome shotgun (WGS) entry which is preliminary data.</text>
</comment>
<dbReference type="PROSITE" id="PS50178">
    <property type="entry name" value="ZF_FYVE"/>
    <property type="match status" value="1"/>
</dbReference>
<evidence type="ECO:0000259" key="8">
    <source>
        <dbReference type="PROSITE" id="PS50003"/>
    </source>
</evidence>
<dbReference type="InterPro" id="IPR029787">
    <property type="entry name" value="Nucleotide_cyclase"/>
</dbReference>
<keyword evidence="5" id="KW-0067">ATP-binding</keyword>
<dbReference type="InterPro" id="IPR011993">
    <property type="entry name" value="PH-like_dom_sf"/>
</dbReference>
<reference evidence="11 12" key="1">
    <citation type="submission" date="2024-09" db="EMBL/GenBank/DDBJ databases">
        <title>Genome sequencing and assembly of Phytophthora oleae, isolate VK10A, causative agent of rot of olive drupes.</title>
        <authorList>
            <person name="Conti Taguali S."/>
            <person name="Riolo M."/>
            <person name="La Spada F."/>
            <person name="Cacciola S.O."/>
            <person name="Dionisio G."/>
        </authorList>
    </citation>
    <scope>NUCLEOTIDE SEQUENCE [LARGE SCALE GENOMIC DNA]</scope>
    <source>
        <strain evidence="11 12">VK10A</strain>
    </source>
</reference>
<dbReference type="PROSITE" id="PS50125">
    <property type="entry name" value="GUANYLATE_CYCLASE_2"/>
    <property type="match status" value="2"/>
</dbReference>
<dbReference type="Gene3D" id="3.30.70.1230">
    <property type="entry name" value="Nucleotide cyclase"/>
    <property type="match status" value="2"/>
</dbReference>
<evidence type="ECO:0000256" key="4">
    <source>
        <dbReference type="ARBA" id="ARBA00022833"/>
    </source>
</evidence>
<feature type="compositionally biased region" description="Acidic residues" evidence="7">
    <location>
        <begin position="723"/>
        <end position="736"/>
    </location>
</feature>
<evidence type="ECO:0000256" key="5">
    <source>
        <dbReference type="ARBA" id="ARBA00022840"/>
    </source>
</evidence>
<feature type="domain" description="Guanylate cyclase" evidence="9">
    <location>
        <begin position="299"/>
        <end position="427"/>
    </location>
</feature>
<dbReference type="Gene3D" id="2.30.29.30">
    <property type="entry name" value="Pleckstrin-homology domain (PH domain)/Phosphotyrosine-binding domain (PTB)"/>
    <property type="match status" value="1"/>
</dbReference>
<dbReference type="SUPFAM" id="SSF50729">
    <property type="entry name" value="PH domain-like"/>
    <property type="match status" value="1"/>
</dbReference>
<dbReference type="PROSITE" id="PS50003">
    <property type="entry name" value="PH_DOMAIN"/>
    <property type="match status" value="1"/>
</dbReference>
<dbReference type="SUPFAM" id="SSF57903">
    <property type="entry name" value="FYVE/PHD zinc finger"/>
    <property type="match status" value="1"/>
</dbReference>
<dbReference type="Proteomes" id="UP001632037">
    <property type="component" value="Unassembled WGS sequence"/>
</dbReference>
<feature type="compositionally biased region" description="Basic residues" evidence="7">
    <location>
        <begin position="1351"/>
        <end position="1361"/>
    </location>
</feature>
<evidence type="ECO:0000256" key="2">
    <source>
        <dbReference type="ARBA" id="ARBA00022741"/>
    </source>
</evidence>